<gene>
    <name evidence="2" type="ORF">ACFFNX_45170</name>
</gene>
<dbReference type="Proteomes" id="UP001589627">
    <property type="component" value="Unassembled WGS sequence"/>
</dbReference>
<proteinExistence type="predicted"/>
<evidence type="ECO:0000313" key="2">
    <source>
        <dbReference type="EMBL" id="MFB9839358.1"/>
    </source>
</evidence>
<dbReference type="Gene3D" id="3.10.310.70">
    <property type="match status" value="1"/>
</dbReference>
<dbReference type="PANTHER" id="PTHR22642:SF2">
    <property type="entry name" value="PROTEIN LONG AFTER FAR-RED 3"/>
    <property type="match status" value="1"/>
</dbReference>
<dbReference type="InterPro" id="IPR032466">
    <property type="entry name" value="Metal_Hydrolase"/>
</dbReference>
<organism evidence="2 3">
    <name type="scientific">Actinoallomurus acaciae</name>
    <dbReference type="NCBI Taxonomy" id="502577"/>
    <lineage>
        <taxon>Bacteria</taxon>
        <taxon>Bacillati</taxon>
        <taxon>Actinomycetota</taxon>
        <taxon>Actinomycetes</taxon>
        <taxon>Streptosporangiales</taxon>
        <taxon>Thermomonosporaceae</taxon>
        <taxon>Actinoallomurus</taxon>
    </lineage>
</organism>
<dbReference type="Gene3D" id="3.20.20.140">
    <property type="entry name" value="Metal-dependent hydrolases"/>
    <property type="match status" value="1"/>
</dbReference>
<keyword evidence="3" id="KW-1185">Reference proteome</keyword>
<feature type="non-terminal residue" evidence="2">
    <location>
        <position position="241"/>
    </location>
</feature>
<dbReference type="RefSeq" id="WP_378212463.1">
    <property type="nucleotide sequence ID" value="NZ_JBHLZP010000694.1"/>
</dbReference>
<evidence type="ECO:0000313" key="3">
    <source>
        <dbReference type="Proteomes" id="UP001589627"/>
    </source>
</evidence>
<dbReference type="GO" id="GO:0016787">
    <property type="term" value="F:hydrolase activity"/>
    <property type="evidence" value="ECO:0007669"/>
    <property type="project" value="UniProtKB-KW"/>
</dbReference>
<comment type="caution">
    <text evidence="2">The sequence shown here is derived from an EMBL/GenBank/DDBJ whole genome shotgun (WGS) entry which is preliminary data.</text>
</comment>
<dbReference type="InterPro" id="IPR011059">
    <property type="entry name" value="Metal-dep_hydrolase_composite"/>
</dbReference>
<dbReference type="EC" id="3.5.-.-" evidence="2"/>
<dbReference type="Gene3D" id="2.30.40.10">
    <property type="entry name" value="Urease, subunit C, domain 1"/>
    <property type="match status" value="1"/>
</dbReference>
<reference evidence="2 3" key="1">
    <citation type="submission" date="2024-09" db="EMBL/GenBank/DDBJ databases">
        <authorList>
            <person name="Sun Q."/>
            <person name="Mori K."/>
        </authorList>
    </citation>
    <scope>NUCLEOTIDE SEQUENCE [LARGE SCALE GENOMIC DNA]</scope>
    <source>
        <strain evidence="2 3">TBRC 0563</strain>
    </source>
</reference>
<evidence type="ECO:0000259" key="1">
    <source>
        <dbReference type="Pfam" id="PF07969"/>
    </source>
</evidence>
<dbReference type="EMBL" id="JBHLZP010000694">
    <property type="protein sequence ID" value="MFB9839358.1"/>
    <property type="molecule type" value="Genomic_DNA"/>
</dbReference>
<dbReference type="PANTHER" id="PTHR22642">
    <property type="entry name" value="IMIDAZOLONEPROPIONASE"/>
    <property type="match status" value="1"/>
</dbReference>
<dbReference type="SUPFAM" id="SSF51556">
    <property type="entry name" value="Metallo-dependent hydrolases"/>
    <property type="match status" value="1"/>
</dbReference>
<feature type="domain" description="Amidohydrolase 3" evidence="1">
    <location>
        <begin position="50"/>
        <end position="222"/>
    </location>
</feature>
<sequence length="241" mass="25184">MEPPDLVFTGGPVHTADAARSRATAVAVRGERIVAVGHDEVLDLAGPRTEVVDLAGRLLVPGFQDAHVHPVGGGIEMGRCDLGGAVTLEEYRRRIRAYADAHPDVSWITGGGWSLETFPGGTPTRAELDAVVPDRPVYLANRDHHGAWVNTRALELAGITAATADPADGRIERDPGGGPSGTLQEGAMRLVGDLVPAATAEEQLDALLRAQALLHSYGITAWQDAIVGENPLTADGAAAYA</sequence>
<keyword evidence="2" id="KW-0378">Hydrolase</keyword>
<dbReference type="SUPFAM" id="SSF51338">
    <property type="entry name" value="Composite domain of metallo-dependent hydrolases"/>
    <property type="match status" value="1"/>
</dbReference>
<dbReference type="Pfam" id="PF07969">
    <property type="entry name" value="Amidohydro_3"/>
    <property type="match status" value="1"/>
</dbReference>
<name>A0ABV5YXD8_9ACTN</name>
<dbReference type="InterPro" id="IPR013108">
    <property type="entry name" value="Amidohydro_3"/>
</dbReference>
<protein>
    <submittedName>
        <fullName evidence="2">Amidohydrolase</fullName>
        <ecNumber evidence="2">3.5.-.-</ecNumber>
    </submittedName>
</protein>
<accession>A0ABV5YXD8</accession>